<accession>A0ABY4C918</accession>
<keyword evidence="3" id="KW-1185">Reference proteome</keyword>
<sequence length="121" mass="14278">MKLSIIAFLLALTTNAQAFPLTWKLQIKDNKKNTIEVIEILETPKLFSFAELHCRLDAETDEHEVERRSYSCKKEKMIFSKISECRQGITRRHQMLNSKDKNDVFVYQDEKLSLEFALYCE</sequence>
<feature type="signal peptide" evidence="1">
    <location>
        <begin position="1"/>
        <end position="18"/>
    </location>
</feature>
<feature type="chain" id="PRO_5047350700" evidence="1">
    <location>
        <begin position="19"/>
        <end position="121"/>
    </location>
</feature>
<evidence type="ECO:0000256" key="1">
    <source>
        <dbReference type="SAM" id="SignalP"/>
    </source>
</evidence>
<protein>
    <submittedName>
        <fullName evidence="2">Uncharacterized protein</fullName>
    </submittedName>
</protein>
<evidence type="ECO:0000313" key="3">
    <source>
        <dbReference type="Proteomes" id="UP000830116"/>
    </source>
</evidence>
<dbReference type="Proteomes" id="UP000830116">
    <property type="component" value="Chromosome"/>
</dbReference>
<organism evidence="2 3">
    <name type="scientific">Bdellovibrio reynosensis</name>
    <dbReference type="NCBI Taxonomy" id="2835041"/>
    <lineage>
        <taxon>Bacteria</taxon>
        <taxon>Pseudomonadati</taxon>
        <taxon>Bdellovibrionota</taxon>
        <taxon>Bdellovibrionia</taxon>
        <taxon>Bdellovibrionales</taxon>
        <taxon>Pseudobdellovibrionaceae</taxon>
        <taxon>Bdellovibrio</taxon>
    </lineage>
</organism>
<evidence type="ECO:0000313" key="2">
    <source>
        <dbReference type="EMBL" id="UOF01478.1"/>
    </source>
</evidence>
<keyword evidence="1" id="KW-0732">Signal</keyword>
<dbReference type="EMBL" id="CP093442">
    <property type="protein sequence ID" value="UOF01478.1"/>
    <property type="molecule type" value="Genomic_DNA"/>
</dbReference>
<dbReference type="RefSeq" id="WP_243537918.1">
    <property type="nucleotide sequence ID" value="NZ_CP093442.1"/>
</dbReference>
<gene>
    <name evidence="2" type="ORF">MNR06_00735</name>
</gene>
<name>A0ABY4C918_9BACT</name>
<reference evidence="2" key="1">
    <citation type="submission" date="2022-03" db="EMBL/GenBank/DDBJ databases">
        <title>Genome Identification and Characterization of new species Bdellovibrio reynosense LBG001 sp. nov. from a Mexico soil sample.</title>
        <authorList>
            <person name="Camilli A."/>
            <person name="Ajao Y."/>
            <person name="Guo X."/>
        </authorList>
    </citation>
    <scope>NUCLEOTIDE SEQUENCE</scope>
    <source>
        <strain evidence="2">LBG001</strain>
    </source>
</reference>
<proteinExistence type="predicted"/>